<protein>
    <submittedName>
        <fullName evidence="2">Signal peptidase I</fullName>
    </submittedName>
</protein>
<evidence type="ECO:0000313" key="3">
    <source>
        <dbReference type="Proteomes" id="UP001519292"/>
    </source>
</evidence>
<reference evidence="2 3" key="1">
    <citation type="submission" date="2021-03" db="EMBL/GenBank/DDBJ databases">
        <title>Genomic Encyclopedia of Type Strains, Phase IV (KMG-IV): sequencing the most valuable type-strain genomes for metagenomic binning, comparative biology and taxonomic classification.</title>
        <authorList>
            <person name="Goeker M."/>
        </authorList>
    </citation>
    <scope>NUCLEOTIDE SEQUENCE [LARGE SCALE GENOMIC DNA]</scope>
    <source>
        <strain evidence="2 3">DSM 101872</strain>
    </source>
</reference>
<organism evidence="2 3">
    <name type="scientific">Lactobacillus colini</name>
    <dbReference type="NCBI Taxonomy" id="1819254"/>
    <lineage>
        <taxon>Bacteria</taxon>
        <taxon>Bacillati</taxon>
        <taxon>Bacillota</taxon>
        <taxon>Bacilli</taxon>
        <taxon>Lactobacillales</taxon>
        <taxon>Lactobacillaceae</taxon>
        <taxon>Lactobacillus</taxon>
    </lineage>
</organism>
<evidence type="ECO:0000313" key="2">
    <source>
        <dbReference type="EMBL" id="MBP2057814.1"/>
    </source>
</evidence>
<dbReference type="Proteomes" id="UP001519292">
    <property type="component" value="Unassembled WGS sequence"/>
</dbReference>
<keyword evidence="1" id="KW-0812">Transmembrane</keyword>
<dbReference type="RefSeq" id="WP_209686552.1">
    <property type="nucleotide sequence ID" value="NZ_JAGGLU010000004.1"/>
</dbReference>
<keyword evidence="3" id="KW-1185">Reference proteome</keyword>
<feature type="transmembrane region" description="Helical" evidence="1">
    <location>
        <begin position="12"/>
        <end position="38"/>
    </location>
</feature>
<keyword evidence="1" id="KW-1133">Transmembrane helix</keyword>
<name>A0ABS4MEK6_9LACO</name>
<gene>
    <name evidence="2" type="ORF">J2Z60_000986</name>
</gene>
<proteinExistence type="predicted"/>
<dbReference type="Pfam" id="PF13253">
    <property type="entry name" value="DUF4044"/>
    <property type="match status" value="1"/>
</dbReference>
<accession>A0ABS4MEK6</accession>
<evidence type="ECO:0000256" key="1">
    <source>
        <dbReference type="SAM" id="Phobius"/>
    </source>
</evidence>
<keyword evidence="1" id="KW-0472">Membrane</keyword>
<dbReference type="EMBL" id="JAGGLU010000004">
    <property type="protein sequence ID" value="MBP2057814.1"/>
    <property type="molecule type" value="Genomic_DNA"/>
</dbReference>
<dbReference type="InterPro" id="IPR025270">
    <property type="entry name" value="DUF4044"/>
</dbReference>
<sequence length="39" mass="4540">MRKKKKKSPFQKLTIVMAWLMAIITLAGVLVTVIQFMFQ</sequence>
<comment type="caution">
    <text evidence="2">The sequence shown here is derived from an EMBL/GenBank/DDBJ whole genome shotgun (WGS) entry which is preliminary data.</text>
</comment>